<name>A0A059L6L5_9PSED</name>
<feature type="transmembrane region" description="Helical" evidence="6">
    <location>
        <begin position="260"/>
        <end position="281"/>
    </location>
</feature>
<feature type="transmembrane region" description="Helical" evidence="6">
    <location>
        <begin position="293"/>
        <end position="315"/>
    </location>
</feature>
<dbReference type="eggNOG" id="COG2244">
    <property type="taxonomic scope" value="Bacteria"/>
</dbReference>
<dbReference type="Pfam" id="PF01943">
    <property type="entry name" value="Polysacc_synt"/>
    <property type="match status" value="1"/>
</dbReference>
<dbReference type="AlphaFoldDB" id="A0A059L6L5"/>
<dbReference type="InterPro" id="IPR050833">
    <property type="entry name" value="Poly_Biosynth_Transport"/>
</dbReference>
<feature type="transmembrane region" description="Helical" evidence="6">
    <location>
        <begin position="169"/>
        <end position="187"/>
    </location>
</feature>
<keyword evidence="5 6" id="KW-0472">Membrane</keyword>
<organism evidence="7 8">
    <name type="scientific">Pseudomonas mandelii PD30</name>
    <dbReference type="NCBI Taxonomy" id="1419583"/>
    <lineage>
        <taxon>Bacteria</taxon>
        <taxon>Pseudomonadati</taxon>
        <taxon>Pseudomonadota</taxon>
        <taxon>Gammaproteobacteria</taxon>
        <taxon>Pseudomonadales</taxon>
        <taxon>Pseudomonadaceae</taxon>
        <taxon>Pseudomonas</taxon>
    </lineage>
</organism>
<evidence type="ECO:0000256" key="6">
    <source>
        <dbReference type="SAM" id="Phobius"/>
    </source>
</evidence>
<feature type="transmembrane region" description="Helical" evidence="6">
    <location>
        <begin position="27"/>
        <end position="52"/>
    </location>
</feature>
<dbReference type="Proteomes" id="UP000026739">
    <property type="component" value="Unassembled WGS sequence"/>
</dbReference>
<keyword evidence="2" id="KW-1003">Cell membrane</keyword>
<feature type="transmembrane region" description="Helical" evidence="6">
    <location>
        <begin position="236"/>
        <end position="254"/>
    </location>
</feature>
<accession>A0A059L6L5</accession>
<dbReference type="GO" id="GO:0005886">
    <property type="term" value="C:plasma membrane"/>
    <property type="evidence" value="ECO:0007669"/>
    <property type="project" value="UniProtKB-SubCell"/>
</dbReference>
<reference evidence="7 8" key="1">
    <citation type="submission" date="2013-12" db="EMBL/GenBank/DDBJ databases">
        <authorList>
            <person name="Formusa P.A."/>
            <person name="Habash M."/>
            <person name="Lee H."/>
            <person name="Trevors J.T."/>
        </authorList>
    </citation>
    <scope>NUCLEOTIDE SEQUENCE [LARGE SCALE GENOMIC DNA]</scope>
    <source>
        <strain evidence="7 8">PD30</strain>
    </source>
</reference>
<keyword evidence="4 6" id="KW-1133">Transmembrane helix</keyword>
<evidence type="ECO:0000313" key="8">
    <source>
        <dbReference type="Proteomes" id="UP000026739"/>
    </source>
</evidence>
<proteinExistence type="predicted"/>
<feature type="transmembrane region" description="Helical" evidence="6">
    <location>
        <begin position="112"/>
        <end position="134"/>
    </location>
</feature>
<dbReference type="CDD" id="cd13128">
    <property type="entry name" value="MATE_Wzx_like"/>
    <property type="match status" value="1"/>
</dbReference>
<feature type="transmembrane region" description="Helical" evidence="6">
    <location>
        <begin position="73"/>
        <end position="100"/>
    </location>
</feature>
<evidence type="ECO:0000256" key="1">
    <source>
        <dbReference type="ARBA" id="ARBA00004651"/>
    </source>
</evidence>
<evidence type="ECO:0000256" key="3">
    <source>
        <dbReference type="ARBA" id="ARBA00022692"/>
    </source>
</evidence>
<dbReference type="EMBL" id="AZQQ01000065">
    <property type="protein sequence ID" value="KDD69735.1"/>
    <property type="molecule type" value="Genomic_DNA"/>
</dbReference>
<feature type="transmembrane region" description="Helical" evidence="6">
    <location>
        <begin position="146"/>
        <end position="163"/>
    </location>
</feature>
<evidence type="ECO:0000256" key="4">
    <source>
        <dbReference type="ARBA" id="ARBA00022989"/>
    </source>
</evidence>
<gene>
    <name evidence="7" type="ORF">V466_07775</name>
</gene>
<protein>
    <submittedName>
        <fullName evidence="7">Polysaccharide biosynthesis protein</fullName>
    </submittedName>
</protein>
<comment type="caution">
    <text evidence="7">The sequence shown here is derived from an EMBL/GenBank/DDBJ whole genome shotgun (WGS) entry which is preliminary data.</text>
</comment>
<dbReference type="PANTHER" id="PTHR30250:SF26">
    <property type="entry name" value="PSMA PROTEIN"/>
    <property type="match status" value="1"/>
</dbReference>
<evidence type="ECO:0000256" key="2">
    <source>
        <dbReference type="ARBA" id="ARBA00022475"/>
    </source>
</evidence>
<sequence>MLGLSLPLLIAALTVPSLISVIGTERFGFLALAWGLIGYAGALDLGVGRAVTQRLASLRGRDNENEIPDVISTAVRITMVVGLVGFILIVLGSCLGGYNFVPRQTVSAMEVLISLLLLAVAIPMQAISATYRGVNEAYLNFKNISFLRVALGAANFGAPFLVAQITTQLYWLIATLVLSRAVALFMYKKFAYQCLPNGEDDKGKFSKVQANKLLTFGGWVTVSSVVSPFLVQADRFFVGMLISAAAVTAYVIPYEITVQALVLVGAITTVAFPVIAGFLQEDINKAHHNFNRWLVRVSLIMFCVMGSIAFLMPYILNLWVGQYVSEESTWVGRILCVGVFFNSIGSMYYSFLHASGRSKETAILHLIELPVFVGALYILITNFGVVGAALAWTFRVVFDAVGLFCFTKFKR</sequence>
<dbReference type="InterPro" id="IPR002797">
    <property type="entry name" value="Polysacc_synth"/>
</dbReference>
<evidence type="ECO:0000256" key="5">
    <source>
        <dbReference type="ARBA" id="ARBA00023136"/>
    </source>
</evidence>
<keyword evidence="3 6" id="KW-0812">Transmembrane</keyword>
<evidence type="ECO:0000313" key="7">
    <source>
        <dbReference type="EMBL" id="KDD69735.1"/>
    </source>
</evidence>
<comment type="subcellular location">
    <subcellularLocation>
        <location evidence="1">Cell membrane</location>
        <topology evidence="1">Multi-pass membrane protein</topology>
    </subcellularLocation>
</comment>
<dbReference type="PANTHER" id="PTHR30250">
    <property type="entry name" value="PST FAMILY PREDICTED COLANIC ACID TRANSPORTER"/>
    <property type="match status" value="1"/>
</dbReference>
<feature type="transmembrane region" description="Helical" evidence="6">
    <location>
        <begin position="330"/>
        <end position="351"/>
    </location>
</feature>